<reference evidence="1" key="1">
    <citation type="submission" date="2021-06" db="EMBL/GenBank/DDBJ databases">
        <authorList>
            <person name="Kallberg Y."/>
            <person name="Tangrot J."/>
            <person name="Rosling A."/>
        </authorList>
    </citation>
    <scope>NUCLEOTIDE SEQUENCE</scope>
    <source>
        <strain evidence="1">CL356</strain>
    </source>
</reference>
<feature type="non-terminal residue" evidence="1">
    <location>
        <position position="1"/>
    </location>
</feature>
<proteinExistence type="predicted"/>
<dbReference type="Proteomes" id="UP000789525">
    <property type="component" value="Unassembled WGS sequence"/>
</dbReference>
<evidence type="ECO:0000313" key="2">
    <source>
        <dbReference type="Proteomes" id="UP000789525"/>
    </source>
</evidence>
<protein>
    <submittedName>
        <fullName evidence="1">510_t:CDS:1</fullName>
    </submittedName>
</protein>
<organism evidence="1 2">
    <name type="scientific">Acaulospora colombiana</name>
    <dbReference type="NCBI Taxonomy" id="27376"/>
    <lineage>
        <taxon>Eukaryota</taxon>
        <taxon>Fungi</taxon>
        <taxon>Fungi incertae sedis</taxon>
        <taxon>Mucoromycota</taxon>
        <taxon>Glomeromycotina</taxon>
        <taxon>Glomeromycetes</taxon>
        <taxon>Diversisporales</taxon>
        <taxon>Acaulosporaceae</taxon>
        <taxon>Acaulospora</taxon>
    </lineage>
</organism>
<sequence length="452" mass="50632">ESFTRDLILSPRGAEDVSHQISAVASSTSSDKAKEFIAKTKLPSDVRSYGSYEELIQDKDINIIYVATPQSRHYQDVKSALDAGKHVLCESSPSHLMPHFILVTINVLQAIRLAELAREKQLFLMEAAWTRFFPITKQVLKIIHEERRIGNVRRLIADFSLRIEDERSRLHDPYLGGGALLDLGFYPITWGNLILHNHPDNQRSTPRVTATMVKTKRGVDEFTSITLYYEKLGAVAHLTTSLAARTTAPHGVLIQGDKGYLALSGVPCRPEECTIKLDGQEAENINVEYTGHGLAYQADECARAIRDAAKLSVYSRRHREVTYCYKHRTDDNDDTSNDTETHRQEELGDESKNSNTNNKNSKHEILWPDYRNSKDNHSEGGDNAAPNAEERNRVEDYLQAPVPPRTPINATLAQQVNRYSLYMTDTHPTAISLWVGVPFSAGGSSVSDGALF</sequence>
<name>A0ACA9NTE6_9GLOM</name>
<evidence type="ECO:0000313" key="1">
    <source>
        <dbReference type="EMBL" id="CAG8665887.1"/>
    </source>
</evidence>
<dbReference type="EMBL" id="CAJVPT010023519">
    <property type="protein sequence ID" value="CAG8665887.1"/>
    <property type="molecule type" value="Genomic_DNA"/>
</dbReference>
<comment type="caution">
    <text evidence="1">The sequence shown here is derived from an EMBL/GenBank/DDBJ whole genome shotgun (WGS) entry which is preliminary data.</text>
</comment>
<gene>
    <name evidence="1" type="ORF">ACOLOM_LOCUS8763</name>
</gene>
<accession>A0ACA9NTE6</accession>
<keyword evidence="2" id="KW-1185">Reference proteome</keyword>